<reference evidence="2" key="2">
    <citation type="submission" date="2023-06" db="EMBL/GenBank/DDBJ databases">
        <authorList>
            <consortium name="Lawrence Berkeley National Laboratory"/>
            <person name="Haridas S."/>
            <person name="Hensen N."/>
            <person name="Bonometti L."/>
            <person name="Westerberg I."/>
            <person name="Brannstrom I.O."/>
            <person name="Guillou S."/>
            <person name="Cros-Aarteil S."/>
            <person name="Calhoun S."/>
            <person name="Kuo A."/>
            <person name="Mondo S."/>
            <person name="Pangilinan J."/>
            <person name="Riley R."/>
            <person name="Labutti K."/>
            <person name="Andreopoulos B."/>
            <person name="Lipzen A."/>
            <person name="Chen C."/>
            <person name="Yanf M."/>
            <person name="Daum C."/>
            <person name="Ng V."/>
            <person name="Clum A."/>
            <person name="Steindorff A."/>
            <person name="Ohm R."/>
            <person name="Martin F."/>
            <person name="Silar P."/>
            <person name="Natvig D."/>
            <person name="Lalanne C."/>
            <person name="Gautier V."/>
            <person name="Ament-Velasquez S.L."/>
            <person name="Kruys A."/>
            <person name="Hutchinson M.I."/>
            <person name="Powell A.J."/>
            <person name="Barry K."/>
            <person name="Miller A.N."/>
            <person name="Grigoriev I.V."/>
            <person name="Debuchy R."/>
            <person name="Gladieux P."/>
            <person name="Thoren M.H."/>
            <person name="Johannesson H."/>
        </authorList>
    </citation>
    <scope>NUCLEOTIDE SEQUENCE</scope>
    <source>
        <strain evidence="2">CBS 955.72</strain>
    </source>
</reference>
<comment type="caution">
    <text evidence="2">The sequence shown here is derived from an EMBL/GenBank/DDBJ whole genome shotgun (WGS) entry which is preliminary data.</text>
</comment>
<protein>
    <recommendedName>
        <fullName evidence="4">Secreted protein</fullName>
    </recommendedName>
</protein>
<evidence type="ECO:0000256" key="1">
    <source>
        <dbReference type="SAM" id="SignalP"/>
    </source>
</evidence>
<gene>
    <name evidence="2" type="ORF">B0T25DRAFT_229218</name>
</gene>
<sequence length="77" mass="8442">MPNCPLPPSFFSLFSLSLLISASFLSLPSFSNALFHCCCLCRVPNLLLLALSKSSLLQKRLECTSANGPYSRDSDEQ</sequence>
<accession>A0AAJ0MC36</accession>
<feature type="chain" id="PRO_5042524872" description="Secreted protein" evidence="1">
    <location>
        <begin position="34"/>
        <end position="77"/>
    </location>
</feature>
<keyword evidence="1" id="KW-0732">Signal</keyword>
<evidence type="ECO:0008006" key="4">
    <source>
        <dbReference type="Google" id="ProtNLM"/>
    </source>
</evidence>
<evidence type="ECO:0000313" key="3">
    <source>
        <dbReference type="Proteomes" id="UP001275084"/>
    </source>
</evidence>
<keyword evidence="3" id="KW-1185">Reference proteome</keyword>
<evidence type="ECO:0000313" key="2">
    <source>
        <dbReference type="EMBL" id="KAK3348775.1"/>
    </source>
</evidence>
<dbReference type="AlphaFoldDB" id="A0AAJ0MC36"/>
<proteinExistence type="predicted"/>
<feature type="signal peptide" evidence="1">
    <location>
        <begin position="1"/>
        <end position="33"/>
    </location>
</feature>
<reference evidence="2" key="1">
    <citation type="journal article" date="2023" name="Mol. Phylogenet. Evol.">
        <title>Genome-scale phylogeny and comparative genomics of the fungal order Sordariales.</title>
        <authorList>
            <person name="Hensen N."/>
            <person name="Bonometti L."/>
            <person name="Westerberg I."/>
            <person name="Brannstrom I.O."/>
            <person name="Guillou S."/>
            <person name="Cros-Aarteil S."/>
            <person name="Calhoun S."/>
            <person name="Haridas S."/>
            <person name="Kuo A."/>
            <person name="Mondo S."/>
            <person name="Pangilinan J."/>
            <person name="Riley R."/>
            <person name="LaButti K."/>
            <person name="Andreopoulos B."/>
            <person name="Lipzen A."/>
            <person name="Chen C."/>
            <person name="Yan M."/>
            <person name="Daum C."/>
            <person name="Ng V."/>
            <person name="Clum A."/>
            <person name="Steindorff A."/>
            <person name="Ohm R.A."/>
            <person name="Martin F."/>
            <person name="Silar P."/>
            <person name="Natvig D.O."/>
            <person name="Lalanne C."/>
            <person name="Gautier V."/>
            <person name="Ament-Velasquez S.L."/>
            <person name="Kruys A."/>
            <person name="Hutchinson M.I."/>
            <person name="Powell A.J."/>
            <person name="Barry K."/>
            <person name="Miller A.N."/>
            <person name="Grigoriev I.V."/>
            <person name="Debuchy R."/>
            <person name="Gladieux P."/>
            <person name="Hiltunen Thoren M."/>
            <person name="Johannesson H."/>
        </authorList>
    </citation>
    <scope>NUCLEOTIDE SEQUENCE</scope>
    <source>
        <strain evidence="2">CBS 955.72</strain>
    </source>
</reference>
<organism evidence="2 3">
    <name type="scientific">Lasiosphaeria hispida</name>
    <dbReference type="NCBI Taxonomy" id="260671"/>
    <lineage>
        <taxon>Eukaryota</taxon>
        <taxon>Fungi</taxon>
        <taxon>Dikarya</taxon>
        <taxon>Ascomycota</taxon>
        <taxon>Pezizomycotina</taxon>
        <taxon>Sordariomycetes</taxon>
        <taxon>Sordariomycetidae</taxon>
        <taxon>Sordariales</taxon>
        <taxon>Lasiosphaeriaceae</taxon>
        <taxon>Lasiosphaeria</taxon>
    </lineage>
</organism>
<name>A0AAJ0MC36_9PEZI</name>
<dbReference type="EMBL" id="JAUIQD010000005">
    <property type="protein sequence ID" value="KAK3348775.1"/>
    <property type="molecule type" value="Genomic_DNA"/>
</dbReference>
<dbReference type="Proteomes" id="UP001275084">
    <property type="component" value="Unassembled WGS sequence"/>
</dbReference>